<dbReference type="GO" id="GO:0005524">
    <property type="term" value="F:ATP binding"/>
    <property type="evidence" value="ECO:0007669"/>
    <property type="project" value="UniProtKB-KW"/>
</dbReference>
<evidence type="ECO:0000256" key="9">
    <source>
        <dbReference type="SAM" id="MobiDB-lite"/>
    </source>
</evidence>
<evidence type="ECO:0000259" key="10">
    <source>
        <dbReference type="PROSITE" id="PS50011"/>
    </source>
</evidence>
<evidence type="ECO:0000256" key="6">
    <source>
        <dbReference type="ARBA" id="ARBA00022840"/>
    </source>
</evidence>
<organism evidence="11 12">
    <name type="scientific">Streblomastix strix</name>
    <dbReference type="NCBI Taxonomy" id="222440"/>
    <lineage>
        <taxon>Eukaryota</taxon>
        <taxon>Metamonada</taxon>
        <taxon>Preaxostyla</taxon>
        <taxon>Oxymonadida</taxon>
        <taxon>Streblomastigidae</taxon>
        <taxon>Streblomastix</taxon>
    </lineage>
</organism>
<evidence type="ECO:0000256" key="1">
    <source>
        <dbReference type="ARBA" id="ARBA00012513"/>
    </source>
</evidence>
<evidence type="ECO:0000256" key="2">
    <source>
        <dbReference type="ARBA" id="ARBA00022527"/>
    </source>
</evidence>
<gene>
    <name evidence="11" type="ORF">EZS28_019678</name>
</gene>
<dbReference type="EMBL" id="SNRW01005573">
    <property type="protein sequence ID" value="KAA6384796.1"/>
    <property type="molecule type" value="Genomic_DNA"/>
</dbReference>
<dbReference type="InterPro" id="IPR008271">
    <property type="entry name" value="Ser/Thr_kinase_AS"/>
</dbReference>
<dbReference type="Gene3D" id="1.10.510.10">
    <property type="entry name" value="Transferase(Phosphotransferase) domain 1"/>
    <property type="match status" value="1"/>
</dbReference>
<comment type="catalytic activity">
    <reaction evidence="7">
        <text>L-threonyl-[protein] + ATP = O-phospho-L-threonyl-[protein] + ADP + H(+)</text>
        <dbReference type="Rhea" id="RHEA:46608"/>
        <dbReference type="Rhea" id="RHEA-COMP:11060"/>
        <dbReference type="Rhea" id="RHEA-COMP:11605"/>
        <dbReference type="ChEBI" id="CHEBI:15378"/>
        <dbReference type="ChEBI" id="CHEBI:30013"/>
        <dbReference type="ChEBI" id="CHEBI:30616"/>
        <dbReference type="ChEBI" id="CHEBI:61977"/>
        <dbReference type="ChEBI" id="CHEBI:456216"/>
        <dbReference type="EC" id="2.7.11.1"/>
    </reaction>
</comment>
<evidence type="ECO:0000313" key="11">
    <source>
        <dbReference type="EMBL" id="KAA6384796.1"/>
    </source>
</evidence>
<dbReference type="Proteomes" id="UP000324800">
    <property type="component" value="Unassembled WGS sequence"/>
</dbReference>
<dbReference type="InterPro" id="IPR051131">
    <property type="entry name" value="NEK_Ser/Thr_kinase_NIMA"/>
</dbReference>
<evidence type="ECO:0000256" key="8">
    <source>
        <dbReference type="ARBA" id="ARBA00048679"/>
    </source>
</evidence>
<evidence type="ECO:0000256" key="3">
    <source>
        <dbReference type="ARBA" id="ARBA00022679"/>
    </source>
</evidence>
<dbReference type="OrthoDB" id="4062651at2759"/>
<proteinExistence type="predicted"/>
<keyword evidence="5" id="KW-0418">Kinase</keyword>
<dbReference type="PROSITE" id="PS50011">
    <property type="entry name" value="PROTEIN_KINASE_DOM"/>
    <property type="match status" value="1"/>
</dbReference>
<dbReference type="PROSITE" id="PS00108">
    <property type="entry name" value="PROTEIN_KINASE_ST"/>
    <property type="match status" value="1"/>
</dbReference>
<evidence type="ECO:0000256" key="7">
    <source>
        <dbReference type="ARBA" id="ARBA00047899"/>
    </source>
</evidence>
<feature type="region of interest" description="Disordered" evidence="9">
    <location>
        <begin position="192"/>
        <end position="217"/>
    </location>
</feature>
<comment type="catalytic activity">
    <reaction evidence="8">
        <text>L-seryl-[protein] + ATP = O-phospho-L-seryl-[protein] + ADP + H(+)</text>
        <dbReference type="Rhea" id="RHEA:17989"/>
        <dbReference type="Rhea" id="RHEA-COMP:9863"/>
        <dbReference type="Rhea" id="RHEA-COMP:11604"/>
        <dbReference type="ChEBI" id="CHEBI:15378"/>
        <dbReference type="ChEBI" id="CHEBI:29999"/>
        <dbReference type="ChEBI" id="CHEBI:30616"/>
        <dbReference type="ChEBI" id="CHEBI:83421"/>
        <dbReference type="ChEBI" id="CHEBI:456216"/>
        <dbReference type="EC" id="2.7.11.1"/>
    </reaction>
</comment>
<keyword evidence="3" id="KW-0808">Transferase</keyword>
<evidence type="ECO:0000313" key="12">
    <source>
        <dbReference type="Proteomes" id="UP000324800"/>
    </source>
</evidence>
<feature type="domain" description="Protein kinase" evidence="10">
    <location>
        <begin position="1"/>
        <end position="231"/>
    </location>
</feature>
<dbReference type="InterPro" id="IPR011009">
    <property type="entry name" value="Kinase-like_dom_sf"/>
</dbReference>
<feature type="compositionally biased region" description="Basic and acidic residues" evidence="9">
    <location>
        <begin position="192"/>
        <end position="212"/>
    </location>
</feature>
<dbReference type="SMART" id="SM00220">
    <property type="entry name" value="S_TKc"/>
    <property type="match status" value="1"/>
</dbReference>
<keyword evidence="6" id="KW-0067">ATP-binding</keyword>
<dbReference type="Pfam" id="PF00069">
    <property type="entry name" value="Pkinase"/>
    <property type="match status" value="1"/>
</dbReference>
<evidence type="ECO:0000256" key="4">
    <source>
        <dbReference type="ARBA" id="ARBA00022741"/>
    </source>
</evidence>
<sequence length="231" mass="26818">MSESKKQPTQREKKISNYIVVQHVGHGGFSDAYSAIDKQTEEIVCLKYRGCIQSTKSKVIEFELCQLGSLNHFISQLQNHRKLYFTEDIIVDWMIEILLALQYIKQKNIIHGDIKPANIFLTKDLHAKLGDFGSSIQLKNSSEKAKKRKGTEQYMSPEMLNEKGRKYDFKTDIWSLGVTIYELCNLERPFGEKDKSEQNKDKSKQHKTKSEQRNNIINKPLSERISLYVNI</sequence>
<accession>A0A5J4VRD3</accession>
<comment type="caution">
    <text evidence="11">The sequence shown here is derived from an EMBL/GenBank/DDBJ whole genome shotgun (WGS) entry which is preliminary data.</text>
</comment>
<protein>
    <recommendedName>
        <fullName evidence="1">non-specific serine/threonine protein kinase</fullName>
        <ecNumber evidence="1">2.7.11.1</ecNumber>
    </recommendedName>
</protein>
<keyword evidence="2" id="KW-0723">Serine/threonine-protein kinase</keyword>
<dbReference type="GO" id="GO:0004674">
    <property type="term" value="F:protein serine/threonine kinase activity"/>
    <property type="evidence" value="ECO:0007669"/>
    <property type="project" value="UniProtKB-KW"/>
</dbReference>
<dbReference type="SUPFAM" id="SSF56112">
    <property type="entry name" value="Protein kinase-like (PK-like)"/>
    <property type="match status" value="1"/>
</dbReference>
<name>A0A5J4VRD3_9EUKA</name>
<dbReference type="EC" id="2.7.11.1" evidence="1"/>
<dbReference type="InterPro" id="IPR000719">
    <property type="entry name" value="Prot_kinase_dom"/>
</dbReference>
<dbReference type="PANTHER" id="PTHR44899">
    <property type="entry name" value="CAMK FAMILY PROTEIN KINASE"/>
    <property type="match status" value="1"/>
</dbReference>
<dbReference type="AlphaFoldDB" id="A0A5J4VRD3"/>
<keyword evidence="4" id="KW-0547">Nucleotide-binding</keyword>
<reference evidence="11 12" key="1">
    <citation type="submission" date="2019-03" db="EMBL/GenBank/DDBJ databases">
        <title>Single cell metagenomics reveals metabolic interactions within the superorganism composed of flagellate Streblomastix strix and complex community of Bacteroidetes bacteria on its surface.</title>
        <authorList>
            <person name="Treitli S.C."/>
            <person name="Kolisko M."/>
            <person name="Husnik F."/>
            <person name="Keeling P."/>
            <person name="Hampl V."/>
        </authorList>
    </citation>
    <scope>NUCLEOTIDE SEQUENCE [LARGE SCALE GENOMIC DNA]</scope>
    <source>
        <strain evidence="11">ST1C</strain>
    </source>
</reference>
<evidence type="ECO:0000256" key="5">
    <source>
        <dbReference type="ARBA" id="ARBA00022777"/>
    </source>
</evidence>
<dbReference type="PANTHER" id="PTHR44899:SF3">
    <property type="entry name" value="SERINE_THREONINE-PROTEIN KINASE NEK1"/>
    <property type="match status" value="1"/>
</dbReference>